<gene>
    <name evidence="1" type="primary">nifI2</name>
    <name evidence="1" type="ORF">SBF1_3480002</name>
</gene>
<organism evidence="1 2">
    <name type="scientific">Candidatus Desulfosporosinus infrequens</name>
    <dbReference type="NCBI Taxonomy" id="2043169"/>
    <lineage>
        <taxon>Bacteria</taxon>
        <taxon>Bacillati</taxon>
        <taxon>Bacillota</taxon>
        <taxon>Clostridia</taxon>
        <taxon>Eubacteriales</taxon>
        <taxon>Desulfitobacteriaceae</taxon>
        <taxon>Desulfosporosinus</taxon>
    </lineage>
</organism>
<dbReference type="InterPro" id="IPR002187">
    <property type="entry name" value="N-reg_PII"/>
</dbReference>
<dbReference type="PANTHER" id="PTHR30115">
    <property type="entry name" value="NITROGEN REGULATORY PROTEIN P-II"/>
    <property type="match status" value="1"/>
</dbReference>
<dbReference type="SUPFAM" id="SSF54913">
    <property type="entry name" value="GlnB-like"/>
    <property type="match status" value="1"/>
</dbReference>
<dbReference type="Proteomes" id="UP000238916">
    <property type="component" value="Unassembled WGS sequence"/>
</dbReference>
<protein>
    <submittedName>
        <fullName evidence="1">Nitrogen fixation GlnB-like regulatory protein 2</fullName>
    </submittedName>
</protein>
<dbReference type="GO" id="GO:0005829">
    <property type="term" value="C:cytosol"/>
    <property type="evidence" value="ECO:0007669"/>
    <property type="project" value="TreeGrafter"/>
</dbReference>
<dbReference type="PROSITE" id="PS51343">
    <property type="entry name" value="PII_GLNB_DOM"/>
    <property type="match status" value="1"/>
</dbReference>
<dbReference type="OrthoDB" id="9802729at2"/>
<dbReference type="SMART" id="SM00938">
    <property type="entry name" value="P-II"/>
    <property type="match status" value="1"/>
</dbReference>
<dbReference type="Pfam" id="PF00543">
    <property type="entry name" value="P-II"/>
    <property type="match status" value="1"/>
</dbReference>
<dbReference type="GO" id="GO:0005524">
    <property type="term" value="F:ATP binding"/>
    <property type="evidence" value="ECO:0007669"/>
    <property type="project" value="TreeGrafter"/>
</dbReference>
<dbReference type="InterPro" id="IPR011322">
    <property type="entry name" value="N-reg_PII-like_a/b"/>
</dbReference>
<dbReference type="Gene3D" id="3.30.70.120">
    <property type="match status" value="1"/>
</dbReference>
<dbReference type="PANTHER" id="PTHR30115:SF11">
    <property type="entry name" value="NITROGEN REGULATORY PROTEIN P-II HOMOLOG"/>
    <property type="match status" value="1"/>
</dbReference>
<evidence type="ECO:0000313" key="2">
    <source>
        <dbReference type="Proteomes" id="UP000238916"/>
    </source>
</evidence>
<name>A0A2U3L2S9_9FIRM</name>
<dbReference type="GO" id="GO:0006808">
    <property type="term" value="P:regulation of nitrogen utilization"/>
    <property type="evidence" value="ECO:0007669"/>
    <property type="project" value="InterPro"/>
</dbReference>
<dbReference type="InterPro" id="IPR015867">
    <property type="entry name" value="N-reg_PII/ATP_PRibTrfase_C"/>
</dbReference>
<dbReference type="GO" id="GO:0030234">
    <property type="term" value="F:enzyme regulator activity"/>
    <property type="evidence" value="ECO:0007669"/>
    <property type="project" value="InterPro"/>
</dbReference>
<evidence type="ECO:0000313" key="1">
    <source>
        <dbReference type="EMBL" id="SPF46177.1"/>
    </source>
</evidence>
<dbReference type="EMBL" id="OMOF01000277">
    <property type="protein sequence ID" value="SPF46177.1"/>
    <property type="molecule type" value="Genomic_DNA"/>
</dbReference>
<dbReference type="PRINTS" id="PR00340">
    <property type="entry name" value="PIIGLNB"/>
</dbReference>
<dbReference type="AlphaFoldDB" id="A0A2U3L2S9"/>
<reference evidence="2" key="1">
    <citation type="submission" date="2018-02" db="EMBL/GenBank/DDBJ databases">
        <authorList>
            <person name="Hausmann B."/>
        </authorList>
    </citation>
    <scope>NUCLEOTIDE SEQUENCE [LARGE SCALE GENOMIC DNA]</scope>
    <source>
        <strain evidence="2">Peat soil MAG SbF1</strain>
    </source>
</reference>
<sequence>MKEVMAVIRMNMISKTKEALLDAGFPSISCRKVAGRGKKKVDFSLVEDLLSGGNESMSSTVAESISEGHRLIPKRLITIVAKDDDIKKIVDIIIAINQKGNPGDGKIFVLPVLDSIRVRTGETGEIAI</sequence>
<proteinExistence type="predicted"/>
<accession>A0A2U3L2S9</accession>